<accession>A0A0A2LFX4</accession>
<reference evidence="2 3" key="1">
    <citation type="submission" date="2013-09" db="EMBL/GenBank/DDBJ databases">
        <authorList>
            <person name="Zeng Z."/>
            <person name="Chen C."/>
        </authorList>
    </citation>
    <scope>NUCLEOTIDE SEQUENCE [LARGE SCALE GENOMIC DNA]</scope>
    <source>
        <strain evidence="2 3">F44-8</strain>
    </source>
</reference>
<dbReference type="RefSeq" id="WP_035135770.1">
    <property type="nucleotide sequence ID" value="NZ_JRLV01000021.1"/>
</dbReference>
<feature type="compositionally biased region" description="Polar residues" evidence="1">
    <location>
        <begin position="1"/>
        <end position="16"/>
    </location>
</feature>
<comment type="caution">
    <text evidence="2">The sequence shown here is derived from an EMBL/GenBank/DDBJ whole genome shotgun (WGS) entry which is preliminary data.</text>
</comment>
<proteinExistence type="predicted"/>
<organism evidence="2 3">
    <name type="scientific">Flavobacterium beibuense F44-8</name>
    <dbReference type="NCBI Taxonomy" id="1406840"/>
    <lineage>
        <taxon>Bacteria</taxon>
        <taxon>Pseudomonadati</taxon>
        <taxon>Bacteroidota</taxon>
        <taxon>Flavobacteriia</taxon>
        <taxon>Flavobacteriales</taxon>
        <taxon>Flavobacteriaceae</taxon>
        <taxon>Flavobacterium</taxon>
    </lineage>
</organism>
<dbReference type="AlphaFoldDB" id="A0A0A2LFX4"/>
<feature type="region of interest" description="Disordered" evidence="1">
    <location>
        <begin position="49"/>
        <end position="78"/>
    </location>
</feature>
<feature type="region of interest" description="Disordered" evidence="1">
    <location>
        <begin position="1"/>
        <end position="26"/>
    </location>
</feature>
<sequence length="78" mass="8957">MSTEKSNNIYTGQMGNRPSEPISARGRNADRSYYKDEMNSGAFIAHNISQGRDVRSRTYNEAEQTWKEQRKANPDTNQ</sequence>
<evidence type="ECO:0000313" key="2">
    <source>
        <dbReference type="EMBL" id="KGO79067.1"/>
    </source>
</evidence>
<keyword evidence="3" id="KW-1185">Reference proteome</keyword>
<gene>
    <name evidence="2" type="ORF">Q763_15270</name>
</gene>
<evidence type="ECO:0000313" key="3">
    <source>
        <dbReference type="Proteomes" id="UP000030129"/>
    </source>
</evidence>
<dbReference type="EMBL" id="JRLV01000021">
    <property type="protein sequence ID" value="KGO79067.1"/>
    <property type="molecule type" value="Genomic_DNA"/>
</dbReference>
<protein>
    <submittedName>
        <fullName evidence="2">Uncharacterized protein</fullName>
    </submittedName>
</protein>
<evidence type="ECO:0000256" key="1">
    <source>
        <dbReference type="SAM" id="MobiDB-lite"/>
    </source>
</evidence>
<dbReference type="Proteomes" id="UP000030129">
    <property type="component" value="Unassembled WGS sequence"/>
</dbReference>
<name>A0A0A2LFX4_9FLAO</name>
<feature type="compositionally biased region" description="Basic and acidic residues" evidence="1">
    <location>
        <begin position="52"/>
        <end position="78"/>
    </location>
</feature>